<reference evidence="2" key="1">
    <citation type="submission" date="2022-08" db="EMBL/GenBank/DDBJ databases">
        <title>Draft genome sequencing of Roseisolibacter agri AW1220.</title>
        <authorList>
            <person name="Tobiishi Y."/>
            <person name="Tonouchi A."/>
        </authorList>
    </citation>
    <scope>NUCLEOTIDE SEQUENCE</scope>
    <source>
        <strain evidence="2">AW1220</strain>
    </source>
</reference>
<evidence type="ECO:0000313" key="3">
    <source>
        <dbReference type="Proteomes" id="UP001161325"/>
    </source>
</evidence>
<feature type="compositionally biased region" description="Basic and acidic residues" evidence="1">
    <location>
        <begin position="1"/>
        <end position="14"/>
    </location>
</feature>
<feature type="compositionally biased region" description="Basic and acidic residues" evidence="1">
    <location>
        <begin position="64"/>
        <end position="120"/>
    </location>
</feature>
<evidence type="ECO:0000256" key="1">
    <source>
        <dbReference type="SAM" id="MobiDB-lite"/>
    </source>
</evidence>
<gene>
    <name evidence="2" type="ORF">rosag_18340</name>
</gene>
<sequence length="158" mass="17278">MGKPKHSNDTRGEQKGAQQHAEGQQGPKAREAFLDGISDHSRRDDGAERANDDPRAGGAGGRGSDAEDHERRIANPDLNRDGGHRLFENRTQHDEAEKNSEKNRRDIDMRRHGHDPDEFQGRGGHTAHPAGGDTDHRANIRSTGQGGGNRSDADRGNK</sequence>
<dbReference type="EMBL" id="BRXS01000003">
    <property type="protein sequence ID" value="GLC25321.1"/>
    <property type="molecule type" value="Genomic_DNA"/>
</dbReference>
<feature type="region of interest" description="Disordered" evidence="1">
    <location>
        <begin position="1"/>
        <end position="158"/>
    </location>
</feature>
<accession>A0AA37Q928</accession>
<name>A0AA37Q928_9BACT</name>
<evidence type="ECO:0000313" key="2">
    <source>
        <dbReference type="EMBL" id="GLC25321.1"/>
    </source>
</evidence>
<dbReference type="Proteomes" id="UP001161325">
    <property type="component" value="Unassembled WGS sequence"/>
</dbReference>
<feature type="compositionally biased region" description="Basic and acidic residues" evidence="1">
    <location>
        <begin position="28"/>
        <end position="55"/>
    </location>
</feature>
<organism evidence="2 3">
    <name type="scientific">Roseisolibacter agri</name>
    <dbReference type="NCBI Taxonomy" id="2014610"/>
    <lineage>
        <taxon>Bacteria</taxon>
        <taxon>Pseudomonadati</taxon>
        <taxon>Gemmatimonadota</taxon>
        <taxon>Gemmatimonadia</taxon>
        <taxon>Gemmatimonadales</taxon>
        <taxon>Gemmatimonadaceae</taxon>
        <taxon>Roseisolibacter</taxon>
    </lineage>
</organism>
<comment type="caution">
    <text evidence="2">The sequence shown here is derived from an EMBL/GenBank/DDBJ whole genome shotgun (WGS) entry which is preliminary data.</text>
</comment>
<proteinExistence type="predicted"/>
<keyword evidence="3" id="KW-1185">Reference proteome</keyword>
<protein>
    <submittedName>
        <fullName evidence="2">Uncharacterized protein</fullName>
    </submittedName>
</protein>
<dbReference type="AlphaFoldDB" id="A0AA37Q928"/>